<comment type="caution">
    <text evidence="1">The sequence shown here is derived from an EMBL/GenBank/DDBJ whole genome shotgun (WGS) entry which is preliminary data.</text>
</comment>
<gene>
    <name evidence="1" type="ORF">KIK155_LOCUS11653</name>
</gene>
<dbReference type="PROSITE" id="PS51257">
    <property type="entry name" value="PROKAR_LIPOPROTEIN"/>
    <property type="match status" value="1"/>
</dbReference>
<name>A0A818D2P6_9BILA</name>
<protein>
    <submittedName>
        <fullName evidence="1">Uncharacterized protein</fullName>
    </submittedName>
</protein>
<dbReference type="EMBL" id="CAJNYV010001856">
    <property type="protein sequence ID" value="CAF3441135.1"/>
    <property type="molecule type" value="Genomic_DNA"/>
</dbReference>
<reference evidence="1" key="1">
    <citation type="submission" date="2021-02" db="EMBL/GenBank/DDBJ databases">
        <authorList>
            <person name="Nowell W R."/>
        </authorList>
    </citation>
    <scope>NUCLEOTIDE SEQUENCE</scope>
</reference>
<evidence type="ECO:0000313" key="1">
    <source>
        <dbReference type="EMBL" id="CAF3441135.1"/>
    </source>
</evidence>
<proteinExistence type="predicted"/>
<accession>A0A818D2P6</accession>
<dbReference type="AlphaFoldDB" id="A0A818D2P6"/>
<dbReference type="Proteomes" id="UP000663865">
    <property type="component" value="Unassembled WGS sequence"/>
</dbReference>
<sequence>MCRVKAASSNSPYSTFSCEALLSPMLFQATIMPDVPFEELDKYRTTLLLVEALTYKFSFTSTNKLWKEPIAAVVSPGLPTPVITATVIGCVLFLKNLTT</sequence>
<evidence type="ECO:0000313" key="2">
    <source>
        <dbReference type="Proteomes" id="UP000663865"/>
    </source>
</evidence>
<organism evidence="1 2">
    <name type="scientific">Rotaria socialis</name>
    <dbReference type="NCBI Taxonomy" id="392032"/>
    <lineage>
        <taxon>Eukaryota</taxon>
        <taxon>Metazoa</taxon>
        <taxon>Spiralia</taxon>
        <taxon>Gnathifera</taxon>
        <taxon>Rotifera</taxon>
        <taxon>Eurotatoria</taxon>
        <taxon>Bdelloidea</taxon>
        <taxon>Philodinida</taxon>
        <taxon>Philodinidae</taxon>
        <taxon>Rotaria</taxon>
    </lineage>
</organism>